<accession>A0ACB9B1R3</accession>
<organism evidence="1 2">
    <name type="scientific">Arctium lappa</name>
    <name type="common">Greater burdock</name>
    <name type="synonym">Lappa major</name>
    <dbReference type="NCBI Taxonomy" id="4217"/>
    <lineage>
        <taxon>Eukaryota</taxon>
        <taxon>Viridiplantae</taxon>
        <taxon>Streptophyta</taxon>
        <taxon>Embryophyta</taxon>
        <taxon>Tracheophyta</taxon>
        <taxon>Spermatophyta</taxon>
        <taxon>Magnoliopsida</taxon>
        <taxon>eudicotyledons</taxon>
        <taxon>Gunneridae</taxon>
        <taxon>Pentapetalae</taxon>
        <taxon>asterids</taxon>
        <taxon>campanulids</taxon>
        <taxon>Asterales</taxon>
        <taxon>Asteraceae</taxon>
        <taxon>Carduoideae</taxon>
        <taxon>Cardueae</taxon>
        <taxon>Arctiinae</taxon>
        <taxon>Arctium</taxon>
    </lineage>
</organism>
<gene>
    <name evidence="1" type="ORF">L6452_22677</name>
</gene>
<protein>
    <submittedName>
        <fullName evidence="1">Uncharacterized protein</fullName>
    </submittedName>
</protein>
<dbReference type="Proteomes" id="UP001055879">
    <property type="component" value="Linkage Group LG07"/>
</dbReference>
<evidence type="ECO:0000313" key="2">
    <source>
        <dbReference type="Proteomes" id="UP001055879"/>
    </source>
</evidence>
<comment type="caution">
    <text evidence="1">The sequence shown here is derived from an EMBL/GenBank/DDBJ whole genome shotgun (WGS) entry which is preliminary data.</text>
</comment>
<sequence length="429" mass="49609">MPGSSKSNWKNSLQELHKKRASRKTSGRSSHTIDGERYVHNLKGQKKDFSYTKILKDLKEFCCNGTVVQDPELGQFWKAGDFEGYSGGDWSTSSDYCLHSSDQNSIMRWHKVLWTILELDRKWLLFQKRKSDLQLYYNKRFEEEQSIYDETRLHLDQKFFQSITKPLKVAETASESHNMAFAVKLNGRKLLASLGITQRNSDYGFLLNKRMDELEDAKETPEEVASRFTCVSFENPQAVLRGARHMAVVEISCEPFVRKHGRRIFMDNATVSTSPTADGNVDIDSHHKFVGIKWLRDKPLTKFEDAQWLLIQKAEEEKLIKVSFKLPTPIHHQLINVAHDFYLSGGVSKSFQLWNEQRMQILKDAFDGFLLPSMEKEARALLTSRAKNWEVLHVLYAGSVSICGQSVNDQQRKKNDQQRIVKFIADHQL</sequence>
<reference evidence="1 2" key="2">
    <citation type="journal article" date="2022" name="Mol. Ecol. Resour.">
        <title>The genomes of chicory, endive, great burdock and yacon provide insights into Asteraceae paleo-polyploidization history and plant inulin production.</title>
        <authorList>
            <person name="Fan W."/>
            <person name="Wang S."/>
            <person name="Wang H."/>
            <person name="Wang A."/>
            <person name="Jiang F."/>
            <person name="Liu H."/>
            <person name="Zhao H."/>
            <person name="Xu D."/>
            <person name="Zhang Y."/>
        </authorList>
    </citation>
    <scope>NUCLEOTIDE SEQUENCE [LARGE SCALE GENOMIC DNA]</scope>
    <source>
        <strain evidence="2">cv. Niubang</strain>
    </source>
</reference>
<reference evidence="2" key="1">
    <citation type="journal article" date="2022" name="Mol. Ecol. Resour.">
        <title>The genomes of chicory, endive, great burdock and yacon provide insights into Asteraceae palaeo-polyploidization history and plant inulin production.</title>
        <authorList>
            <person name="Fan W."/>
            <person name="Wang S."/>
            <person name="Wang H."/>
            <person name="Wang A."/>
            <person name="Jiang F."/>
            <person name="Liu H."/>
            <person name="Zhao H."/>
            <person name="Xu D."/>
            <person name="Zhang Y."/>
        </authorList>
    </citation>
    <scope>NUCLEOTIDE SEQUENCE [LARGE SCALE GENOMIC DNA]</scope>
    <source>
        <strain evidence="2">cv. Niubang</strain>
    </source>
</reference>
<keyword evidence="2" id="KW-1185">Reference proteome</keyword>
<proteinExistence type="predicted"/>
<name>A0ACB9B1R3_ARCLA</name>
<dbReference type="EMBL" id="CM042053">
    <property type="protein sequence ID" value="KAI3715691.1"/>
    <property type="molecule type" value="Genomic_DNA"/>
</dbReference>
<evidence type="ECO:0000313" key="1">
    <source>
        <dbReference type="EMBL" id="KAI3715691.1"/>
    </source>
</evidence>